<feature type="transmembrane region" description="Helical" evidence="7">
    <location>
        <begin position="12"/>
        <end position="45"/>
    </location>
</feature>
<dbReference type="AlphaFoldDB" id="A0A3D8P400"/>
<proteinExistence type="inferred from homology"/>
<name>A0A3D8P400_9THEO</name>
<dbReference type="InterPro" id="IPR051311">
    <property type="entry name" value="DedA_domain"/>
</dbReference>
<feature type="transmembrane region" description="Helical" evidence="7">
    <location>
        <begin position="135"/>
        <end position="158"/>
    </location>
</feature>
<dbReference type="GO" id="GO:0005886">
    <property type="term" value="C:plasma membrane"/>
    <property type="evidence" value="ECO:0007669"/>
    <property type="project" value="UniProtKB-SubCell"/>
</dbReference>
<dbReference type="OrthoDB" id="9813426at2"/>
<keyword evidence="5 7" id="KW-1133">Transmembrane helix</keyword>
<protein>
    <submittedName>
        <fullName evidence="9">DedA family protein</fullName>
    </submittedName>
</protein>
<evidence type="ECO:0000256" key="1">
    <source>
        <dbReference type="ARBA" id="ARBA00004651"/>
    </source>
</evidence>
<comment type="subcellular location">
    <subcellularLocation>
        <location evidence="1">Cell membrane</location>
        <topology evidence="1">Multi-pass membrane protein</topology>
    </subcellularLocation>
</comment>
<keyword evidence="3" id="KW-1003">Cell membrane</keyword>
<dbReference type="RefSeq" id="WP_115792995.1">
    <property type="nucleotide sequence ID" value="NZ_QSLN01000012.1"/>
</dbReference>
<evidence type="ECO:0000256" key="3">
    <source>
        <dbReference type="ARBA" id="ARBA00022475"/>
    </source>
</evidence>
<comment type="similarity">
    <text evidence="2">Belongs to the DedA family.</text>
</comment>
<evidence type="ECO:0000256" key="7">
    <source>
        <dbReference type="SAM" id="Phobius"/>
    </source>
</evidence>
<evidence type="ECO:0000259" key="8">
    <source>
        <dbReference type="Pfam" id="PF09335"/>
    </source>
</evidence>
<dbReference type="PANTHER" id="PTHR42709">
    <property type="entry name" value="ALKALINE PHOSPHATASE LIKE PROTEIN"/>
    <property type="match status" value="1"/>
</dbReference>
<sequence>MGEAILGKLSALGLGGLVLGSFLEALGVPLFPGGIIVILAGFLVARGYFPFPAALTATVAGFALGSLIAYLVGRKVGEDFFSVLGRWFRLPLSRLEQARLHLRRFSPGFVLFGRFLPGMGNLVPYLAGISGVSPALFLGLTLVFALAWGALYLSLGMFFEYGWQQAARKLQPFLFLAGISGLFVYWFVFQYRPWRRA</sequence>
<evidence type="ECO:0000256" key="5">
    <source>
        <dbReference type="ARBA" id="ARBA00022989"/>
    </source>
</evidence>
<gene>
    <name evidence="9" type="ORF">DXX99_08115</name>
</gene>
<feature type="transmembrane region" description="Helical" evidence="7">
    <location>
        <begin position="51"/>
        <end position="72"/>
    </location>
</feature>
<feature type="transmembrane region" description="Helical" evidence="7">
    <location>
        <begin position="170"/>
        <end position="188"/>
    </location>
</feature>
<dbReference type="InterPro" id="IPR032816">
    <property type="entry name" value="VTT_dom"/>
</dbReference>
<dbReference type="EMBL" id="QSLN01000012">
    <property type="protein sequence ID" value="RDV82102.1"/>
    <property type="molecule type" value="Genomic_DNA"/>
</dbReference>
<reference evidence="9 10" key="1">
    <citation type="submission" date="2018-08" db="EMBL/GenBank/DDBJ databases">
        <title>Form III RuBisCO-mediated autotrophy in Thermodesulfobium bacteria.</title>
        <authorList>
            <person name="Toshchakov S.V."/>
            <person name="Kublanov I.V."/>
            <person name="Frolov E."/>
            <person name="Bonch-Osmolovskaya E.A."/>
            <person name="Tourova T.P."/>
            <person name="Chernych N.A."/>
            <person name="Lebedinsky A.V."/>
        </authorList>
    </citation>
    <scope>NUCLEOTIDE SEQUENCE [LARGE SCALE GENOMIC DNA]</scope>
    <source>
        <strain evidence="9 10">SR</strain>
    </source>
</reference>
<dbReference type="PANTHER" id="PTHR42709:SF6">
    <property type="entry name" value="UNDECAPRENYL PHOSPHATE TRANSPORTER A"/>
    <property type="match status" value="1"/>
</dbReference>
<accession>A0A3D8P400</accession>
<evidence type="ECO:0000256" key="4">
    <source>
        <dbReference type="ARBA" id="ARBA00022692"/>
    </source>
</evidence>
<evidence type="ECO:0000256" key="6">
    <source>
        <dbReference type="ARBA" id="ARBA00023136"/>
    </source>
</evidence>
<keyword evidence="10" id="KW-1185">Reference proteome</keyword>
<dbReference type="Pfam" id="PF09335">
    <property type="entry name" value="VTT_dom"/>
    <property type="match status" value="1"/>
</dbReference>
<keyword evidence="4 7" id="KW-0812">Transmembrane</keyword>
<organism evidence="9 10">
    <name type="scientific">Ammonifex thiophilus</name>
    <dbReference type="NCBI Taxonomy" id="444093"/>
    <lineage>
        <taxon>Bacteria</taxon>
        <taxon>Bacillati</taxon>
        <taxon>Bacillota</taxon>
        <taxon>Clostridia</taxon>
        <taxon>Thermoanaerobacterales</taxon>
        <taxon>Thermoanaerobacteraceae</taxon>
        <taxon>Ammonifex</taxon>
    </lineage>
</organism>
<feature type="domain" description="VTT" evidence="8">
    <location>
        <begin position="31"/>
        <end position="156"/>
    </location>
</feature>
<dbReference type="Proteomes" id="UP000256329">
    <property type="component" value="Unassembled WGS sequence"/>
</dbReference>
<feature type="transmembrane region" description="Helical" evidence="7">
    <location>
        <begin position="109"/>
        <end position="129"/>
    </location>
</feature>
<keyword evidence="6 7" id="KW-0472">Membrane</keyword>
<evidence type="ECO:0000256" key="2">
    <source>
        <dbReference type="ARBA" id="ARBA00010792"/>
    </source>
</evidence>
<evidence type="ECO:0000313" key="10">
    <source>
        <dbReference type="Proteomes" id="UP000256329"/>
    </source>
</evidence>
<comment type="caution">
    <text evidence="9">The sequence shown here is derived from an EMBL/GenBank/DDBJ whole genome shotgun (WGS) entry which is preliminary data.</text>
</comment>
<evidence type="ECO:0000313" key="9">
    <source>
        <dbReference type="EMBL" id="RDV82102.1"/>
    </source>
</evidence>